<accession>A0ABP4H8H5</accession>
<protein>
    <recommendedName>
        <fullName evidence="8">Neutral metalloproteinase</fullName>
        <ecNumber evidence="8">3.4.24.-</ecNumber>
    </recommendedName>
</protein>
<comment type="caution">
    <text evidence="12">The sequence shown here is derived from an EMBL/GenBank/DDBJ whole genome shotgun (WGS) entry which is preliminary data.</text>
</comment>
<evidence type="ECO:0000256" key="5">
    <source>
        <dbReference type="ARBA" id="ARBA00022801"/>
    </source>
</evidence>
<evidence type="ECO:0000313" key="12">
    <source>
        <dbReference type="EMBL" id="GAA1253811.1"/>
    </source>
</evidence>
<feature type="signal peptide" evidence="8">
    <location>
        <begin position="1"/>
        <end position="30"/>
    </location>
</feature>
<dbReference type="Proteomes" id="UP001500037">
    <property type="component" value="Unassembled WGS sequence"/>
</dbReference>
<feature type="domain" description="FTP" evidence="11">
    <location>
        <begin position="64"/>
        <end position="107"/>
    </location>
</feature>
<dbReference type="CDD" id="cd09597">
    <property type="entry name" value="M4_TLP"/>
    <property type="match status" value="1"/>
</dbReference>
<keyword evidence="6 8" id="KW-0862">Zinc</keyword>
<dbReference type="Pfam" id="PF02868">
    <property type="entry name" value="Peptidase_M4_C"/>
    <property type="match status" value="1"/>
</dbReference>
<comment type="subcellular location">
    <subcellularLocation>
        <location evidence="8">Secreted</location>
    </subcellularLocation>
</comment>
<name>A0ABP4H8H5_9ACTN</name>
<dbReference type="Pfam" id="PF07504">
    <property type="entry name" value="FTP"/>
    <property type="match status" value="1"/>
</dbReference>
<keyword evidence="13" id="KW-1185">Reference proteome</keyword>
<comment type="function">
    <text evidence="8">Extracellular zinc metalloprotease.</text>
</comment>
<feature type="chain" id="PRO_5044978416" description="Neutral metalloproteinase" evidence="8">
    <location>
        <begin position="31"/>
        <end position="530"/>
    </location>
</feature>
<keyword evidence="3" id="KW-0479">Metal-binding</keyword>
<dbReference type="Pfam" id="PF01447">
    <property type="entry name" value="Peptidase_M4"/>
    <property type="match status" value="1"/>
</dbReference>
<dbReference type="InterPro" id="IPR050728">
    <property type="entry name" value="Zinc_Metalloprotease_M4"/>
</dbReference>
<comment type="similarity">
    <text evidence="1 8">Belongs to the peptidase M4 family.</text>
</comment>
<evidence type="ECO:0000256" key="8">
    <source>
        <dbReference type="RuleBase" id="RU366073"/>
    </source>
</evidence>
<evidence type="ECO:0000259" key="10">
    <source>
        <dbReference type="Pfam" id="PF02868"/>
    </source>
</evidence>
<evidence type="ECO:0000313" key="13">
    <source>
        <dbReference type="Proteomes" id="UP001500037"/>
    </source>
</evidence>
<dbReference type="RefSeq" id="WP_344444273.1">
    <property type="nucleotide sequence ID" value="NZ_BAAALF010000106.1"/>
</dbReference>
<dbReference type="PRINTS" id="PR00730">
    <property type="entry name" value="THERMOLYSIN"/>
</dbReference>
<organism evidence="12 13">
    <name type="scientific">Kitasatospora nipponensis</name>
    <dbReference type="NCBI Taxonomy" id="258049"/>
    <lineage>
        <taxon>Bacteria</taxon>
        <taxon>Bacillati</taxon>
        <taxon>Actinomycetota</taxon>
        <taxon>Actinomycetes</taxon>
        <taxon>Kitasatosporales</taxon>
        <taxon>Streptomycetaceae</taxon>
        <taxon>Kitasatospora</taxon>
    </lineage>
</organism>
<reference evidence="13" key="1">
    <citation type="journal article" date="2019" name="Int. J. Syst. Evol. Microbiol.">
        <title>The Global Catalogue of Microorganisms (GCM) 10K type strain sequencing project: providing services to taxonomists for standard genome sequencing and annotation.</title>
        <authorList>
            <consortium name="The Broad Institute Genomics Platform"/>
            <consortium name="The Broad Institute Genome Sequencing Center for Infectious Disease"/>
            <person name="Wu L."/>
            <person name="Ma J."/>
        </authorList>
    </citation>
    <scope>NUCLEOTIDE SEQUENCE [LARGE SCALE GENOMIC DNA]</scope>
    <source>
        <strain evidence="13">JCM 13004</strain>
    </source>
</reference>
<evidence type="ECO:0000256" key="4">
    <source>
        <dbReference type="ARBA" id="ARBA00022729"/>
    </source>
</evidence>
<dbReference type="EMBL" id="BAAALF010000106">
    <property type="protein sequence ID" value="GAA1253811.1"/>
    <property type="molecule type" value="Genomic_DNA"/>
</dbReference>
<evidence type="ECO:0000256" key="6">
    <source>
        <dbReference type="ARBA" id="ARBA00022833"/>
    </source>
</evidence>
<feature type="domain" description="Peptidase M4" evidence="9">
    <location>
        <begin position="202"/>
        <end position="356"/>
    </location>
</feature>
<keyword evidence="8" id="KW-0964">Secreted</keyword>
<dbReference type="SUPFAM" id="SSF55486">
    <property type="entry name" value="Metalloproteases ('zincins'), catalytic domain"/>
    <property type="match status" value="1"/>
</dbReference>
<dbReference type="InterPro" id="IPR011096">
    <property type="entry name" value="FTP_domain"/>
</dbReference>
<keyword evidence="5 8" id="KW-0378">Hydrolase</keyword>
<dbReference type="PANTHER" id="PTHR33794">
    <property type="entry name" value="BACILLOLYSIN"/>
    <property type="match status" value="1"/>
</dbReference>
<sequence length="530" mass="55449">MSPTSSPRRRVPTAIAVAATAALLAVTVQTGPAAAVSTREAAIAHAKANVTGNAAVFGFSAGQDLLVKDVIIDPDGTQHVRFDRTYHGLPVVGGDLVVHQDARGRLEDSSRAAAHDAAVKSTVPAVSAQASAGHALQSAQGIGEATSTPELVVWAADGTPRLAWRTTVAGVGAHGEPASRVVVTDATTGEQIEAYDASEEATGTGNSEYTGTISIDTKAQTGGYALVDPVRGHSTRDAHNLDAGSITATSGVLFTDADNVWGDGHKFSTDRATAAVDAHANTAWTYDYYKNTFGRNGIKNDGKGATVFVHVGTKWDNAEWSDTCFCMLTGDGDGVTDPEQVDLDTMGHEMTHGVTSATANLRYSGESGGLNESTSDIFGTMVEWYANSKVDTPDYLFSDQSTPPWLRRFDKPSLDGSSADCWTKKVGQLDVHNSSGVGNHWFYLASEGSGAKTINGVAYNSPTCNGSTVKGIGNQKVAKIWYRALTVYMTSTTTYKGARTASLSAAKDLYGANSAEYNAIAAAWSAVSVS</sequence>
<keyword evidence="4 8" id="KW-0732">Signal</keyword>
<dbReference type="Gene3D" id="3.10.170.10">
    <property type="match status" value="1"/>
</dbReference>
<comment type="cofactor">
    <cofactor evidence="8">
        <name>Zn(2+)</name>
        <dbReference type="ChEBI" id="CHEBI:29105"/>
    </cofactor>
</comment>
<evidence type="ECO:0000256" key="1">
    <source>
        <dbReference type="ARBA" id="ARBA00009388"/>
    </source>
</evidence>
<dbReference type="InterPro" id="IPR013856">
    <property type="entry name" value="Peptidase_M4_domain"/>
</dbReference>
<dbReference type="InterPro" id="IPR027268">
    <property type="entry name" value="Peptidase_M4/M1_CTD_sf"/>
</dbReference>
<feature type="domain" description="Peptidase M4 C-terminal" evidence="10">
    <location>
        <begin position="359"/>
        <end position="529"/>
    </location>
</feature>
<dbReference type="Gene3D" id="1.10.390.10">
    <property type="entry name" value="Neutral Protease Domain 2"/>
    <property type="match status" value="1"/>
</dbReference>
<dbReference type="InterPro" id="IPR023612">
    <property type="entry name" value="Peptidase_M4"/>
</dbReference>
<dbReference type="EC" id="3.4.24.-" evidence="8"/>
<evidence type="ECO:0000259" key="11">
    <source>
        <dbReference type="Pfam" id="PF07504"/>
    </source>
</evidence>
<proteinExistence type="inferred from homology"/>
<keyword evidence="2 8" id="KW-0645">Protease</keyword>
<evidence type="ECO:0000256" key="3">
    <source>
        <dbReference type="ARBA" id="ARBA00022723"/>
    </source>
</evidence>
<dbReference type="PANTHER" id="PTHR33794:SF1">
    <property type="entry name" value="BACILLOLYSIN"/>
    <property type="match status" value="1"/>
</dbReference>
<dbReference type="Gene3D" id="3.10.450.490">
    <property type="match status" value="1"/>
</dbReference>
<evidence type="ECO:0000256" key="2">
    <source>
        <dbReference type="ARBA" id="ARBA00022670"/>
    </source>
</evidence>
<evidence type="ECO:0000259" key="9">
    <source>
        <dbReference type="Pfam" id="PF01447"/>
    </source>
</evidence>
<keyword evidence="7 8" id="KW-0482">Metalloprotease</keyword>
<evidence type="ECO:0000256" key="7">
    <source>
        <dbReference type="ARBA" id="ARBA00023049"/>
    </source>
</evidence>
<gene>
    <name evidence="12" type="ORF">GCM10009665_50620</name>
</gene>
<dbReference type="InterPro" id="IPR001570">
    <property type="entry name" value="Peptidase_M4_C_domain"/>
</dbReference>